<dbReference type="EMBL" id="CATQJA010002656">
    <property type="protein sequence ID" value="CAJ0579309.1"/>
    <property type="molecule type" value="Genomic_DNA"/>
</dbReference>
<feature type="non-terminal residue" evidence="1">
    <location>
        <position position="1"/>
    </location>
</feature>
<keyword evidence="2" id="KW-1185">Reference proteome</keyword>
<comment type="caution">
    <text evidence="1">The sequence shown here is derived from an EMBL/GenBank/DDBJ whole genome shotgun (WGS) entry which is preliminary data.</text>
</comment>
<evidence type="ECO:0000313" key="1">
    <source>
        <dbReference type="EMBL" id="CAJ0579309.1"/>
    </source>
</evidence>
<protein>
    <recommendedName>
        <fullName evidence="3">Metallo-beta-lactamase domain-containing protein</fullName>
    </recommendedName>
</protein>
<dbReference type="AlphaFoldDB" id="A0AA36D3P0"/>
<reference evidence="1" key="1">
    <citation type="submission" date="2023-06" db="EMBL/GenBank/DDBJ databases">
        <authorList>
            <person name="Delattre M."/>
        </authorList>
    </citation>
    <scope>NUCLEOTIDE SEQUENCE</scope>
    <source>
        <strain evidence="1">AF72</strain>
    </source>
</reference>
<evidence type="ECO:0008006" key="3">
    <source>
        <dbReference type="Google" id="ProtNLM"/>
    </source>
</evidence>
<dbReference type="InterPro" id="IPR036866">
    <property type="entry name" value="RibonucZ/Hydroxyglut_hydro"/>
</dbReference>
<evidence type="ECO:0000313" key="2">
    <source>
        <dbReference type="Proteomes" id="UP001177023"/>
    </source>
</evidence>
<dbReference type="Proteomes" id="UP001177023">
    <property type="component" value="Unassembled WGS sequence"/>
</dbReference>
<dbReference type="Gene3D" id="3.60.15.10">
    <property type="entry name" value="Ribonuclease Z/Hydroxyacylglutathione hydrolase-like"/>
    <property type="match status" value="1"/>
</dbReference>
<name>A0AA36D3P0_9BILA</name>
<accession>A0AA36D3P0</accession>
<gene>
    <name evidence="1" type="ORF">MSPICULIGERA_LOCUS17532</name>
</gene>
<organism evidence="1 2">
    <name type="scientific">Mesorhabditis spiculigera</name>
    <dbReference type="NCBI Taxonomy" id="96644"/>
    <lineage>
        <taxon>Eukaryota</taxon>
        <taxon>Metazoa</taxon>
        <taxon>Ecdysozoa</taxon>
        <taxon>Nematoda</taxon>
        <taxon>Chromadorea</taxon>
        <taxon>Rhabditida</taxon>
        <taxon>Rhabditina</taxon>
        <taxon>Rhabditomorpha</taxon>
        <taxon>Rhabditoidea</taxon>
        <taxon>Rhabditidae</taxon>
        <taxon>Mesorhabditinae</taxon>
        <taxon>Mesorhabditis</taxon>
    </lineage>
</organism>
<proteinExistence type="predicted"/>
<sequence length="172" mass="19274">MRVPVRQKSLGDRTYKTPKTHLNKFRPPVTLSLLSTPTLRAASPNSWDAKPAVVLLQDGACNILINTGLPSQGPEIVEELTSRRIFDAQFTVATSPHLQFSGNLNLFPNAQIIAGRWHARDTKMTRWNTGLGYRMDLCSQSTYTIPTPGIFSIKNLGPSEDAITCRRWVRWP</sequence>